<evidence type="ECO:0000313" key="1">
    <source>
        <dbReference type="EMBL" id="KAH9484362.1"/>
    </source>
</evidence>
<keyword evidence="2" id="KW-1185">Reference proteome</keyword>
<sequence length="172" mass="19702">MNRFLPTLGKKPKWAPWTAQETLFITWVGVNDCGLSANPEHALEQLFVTQERLYKAGARHFLFIDVPTIHRIAVEKQSRVLEVIRNWNTALNEQIHRFSFKFKDATVLLFSAFRAFDVLLDDPESLGLDPADVRRRGGSIWMDHIHPTSAVHDYLASKIAEFISEVPSKKTT</sequence>
<dbReference type="EMBL" id="JAFIQS020000003">
    <property type="protein sequence ID" value="KAH9484362.1"/>
    <property type="molecule type" value="Genomic_DNA"/>
</dbReference>
<proteinExistence type="predicted"/>
<dbReference type="Proteomes" id="UP000664032">
    <property type="component" value="Unassembled WGS sequence"/>
</dbReference>
<gene>
    <name evidence="1" type="ORF">JR316_0003843</name>
</gene>
<name>A0ACB8H9N9_PSICU</name>
<accession>A0ACB8H9N9</accession>
<protein>
    <submittedName>
        <fullName evidence="1">Acetylesterase</fullName>
    </submittedName>
</protein>
<reference evidence="1" key="1">
    <citation type="submission" date="2021-10" db="EMBL/GenBank/DDBJ databases">
        <title>Psilocybe cubensis genome.</title>
        <authorList>
            <person name="Mckernan K.J."/>
            <person name="Crawford S."/>
            <person name="Trippe A."/>
            <person name="Kane L.T."/>
            <person name="Mclaughlin S."/>
        </authorList>
    </citation>
    <scope>NUCLEOTIDE SEQUENCE</scope>
    <source>
        <strain evidence="1">MGC-MH-2018</strain>
    </source>
</reference>
<comment type="caution">
    <text evidence="1">The sequence shown here is derived from an EMBL/GenBank/DDBJ whole genome shotgun (WGS) entry which is preliminary data.</text>
</comment>
<organism evidence="1 2">
    <name type="scientific">Psilocybe cubensis</name>
    <name type="common">Psychedelic mushroom</name>
    <name type="synonym">Stropharia cubensis</name>
    <dbReference type="NCBI Taxonomy" id="181762"/>
    <lineage>
        <taxon>Eukaryota</taxon>
        <taxon>Fungi</taxon>
        <taxon>Dikarya</taxon>
        <taxon>Basidiomycota</taxon>
        <taxon>Agaricomycotina</taxon>
        <taxon>Agaricomycetes</taxon>
        <taxon>Agaricomycetidae</taxon>
        <taxon>Agaricales</taxon>
        <taxon>Agaricineae</taxon>
        <taxon>Strophariaceae</taxon>
        <taxon>Psilocybe</taxon>
    </lineage>
</organism>
<evidence type="ECO:0000313" key="2">
    <source>
        <dbReference type="Proteomes" id="UP000664032"/>
    </source>
</evidence>